<evidence type="ECO:0000313" key="1">
    <source>
        <dbReference type="EMBL" id="HIT93986.1"/>
    </source>
</evidence>
<comment type="caution">
    <text evidence="1">The sequence shown here is derived from an EMBL/GenBank/DDBJ whole genome shotgun (WGS) entry which is preliminary data.</text>
</comment>
<protein>
    <submittedName>
        <fullName evidence="1">DUF3795 domain-containing protein</fullName>
    </submittedName>
</protein>
<gene>
    <name evidence="1" type="ORF">IAC43_02250</name>
</gene>
<dbReference type="AlphaFoldDB" id="A0A9D1KS06"/>
<dbReference type="Pfam" id="PF12675">
    <property type="entry name" value="DUF3795"/>
    <property type="match status" value="1"/>
</dbReference>
<dbReference type="InterPro" id="IPR024227">
    <property type="entry name" value="DUF3795"/>
</dbReference>
<name>A0A9D1KS06_9FIRM</name>
<reference evidence="1" key="1">
    <citation type="submission" date="2020-10" db="EMBL/GenBank/DDBJ databases">
        <authorList>
            <person name="Gilroy R."/>
        </authorList>
    </citation>
    <scope>NUCLEOTIDE SEQUENCE</scope>
    <source>
        <strain evidence="1">ChiBcec7-5410</strain>
    </source>
</reference>
<dbReference type="Proteomes" id="UP000824160">
    <property type="component" value="Unassembled WGS sequence"/>
</dbReference>
<organism evidence="1 2">
    <name type="scientific">Candidatus Faecivivens stercoripullorum</name>
    <dbReference type="NCBI Taxonomy" id="2840805"/>
    <lineage>
        <taxon>Bacteria</taxon>
        <taxon>Bacillati</taxon>
        <taxon>Bacillota</taxon>
        <taxon>Clostridia</taxon>
        <taxon>Eubacteriales</taxon>
        <taxon>Oscillospiraceae</taxon>
        <taxon>Oscillospiraceae incertae sedis</taxon>
        <taxon>Candidatus Faecivivens</taxon>
    </lineage>
</organism>
<evidence type="ECO:0000313" key="2">
    <source>
        <dbReference type="Proteomes" id="UP000824160"/>
    </source>
</evidence>
<proteinExistence type="predicted"/>
<sequence>MRLLASCGMDCALCQAYQRNKNRCPGCRNGSNRKSCINCAINLCTKKQHYCFECAEYPCARLKRLDARYKKKYGMSMLENLCCIQQSGEQEFVHHQQEKYRCPVCGKLRSVHSEECIYCSQQKKVHLTGSK</sequence>
<accession>A0A9D1KS06</accession>
<dbReference type="EMBL" id="DVLW01000060">
    <property type="protein sequence ID" value="HIT93986.1"/>
    <property type="molecule type" value="Genomic_DNA"/>
</dbReference>
<reference evidence="1" key="2">
    <citation type="journal article" date="2021" name="PeerJ">
        <title>Extensive microbial diversity within the chicken gut microbiome revealed by metagenomics and culture.</title>
        <authorList>
            <person name="Gilroy R."/>
            <person name="Ravi A."/>
            <person name="Getino M."/>
            <person name="Pursley I."/>
            <person name="Horton D.L."/>
            <person name="Alikhan N.F."/>
            <person name="Baker D."/>
            <person name="Gharbi K."/>
            <person name="Hall N."/>
            <person name="Watson M."/>
            <person name="Adriaenssens E.M."/>
            <person name="Foster-Nyarko E."/>
            <person name="Jarju S."/>
            <person name="Secka A."/>
            <person name="Antonio M."/>
            <person name="Oren A."/>
            <person name="Chaudhuri R.R."/>
            <person name="La Ragione R."/>
            <person name="Hildebrand F."/>
            <person name="Pallen M.J."/>
        </authorList>
    </citation>
    <scope>NUCLEOTIDE SEQUENCE</scope>
    <source>
        <strain evidence="1">ChiBcec7-5410</strain>
    </source>
</reference>